<proteinExistence type="predicted"/>
<evidence type="ECO:0000313" key="1">
    <source>
        <dbReference type="EMBL" id="CAA6828290.1"/>
    </source>
</evidence>
<dbReference type="EMBL" id="CACVAT010000463">
    <property type="protein sequence ID" value="CAA6828290.1"/>
    <property type="molecule type" value="Genomic_DNA"/>
</dbReference>
<gene>
    <name evidence="1" type="ORF">HELGO_WM20215</name>
</gene>
<name>A0A6S6UIW0_9GAMM</name>
<reference evidence="1" key="1">
    <citation type="submission" date="2020-01" db="EMBL/GenBank/DDBJ databases">
        <authorList>
            <person name="Meier V. D."/>
            <person name="Meier V D."/>
        </authorList>
    </citation>
    <scope>NUCLEOTIDE SEQUENCE</scope>
    <source>
        <strain evidence="1">HLG_WM_MAG_09</strain>
    </source>
</reference>
<dbReference type="AlphaFoldDB" id="A0A6S6UIW0"/>
<sequence>MKQRLQHARLEQAIHKSQSFSELLDIPCEVLGNYCVRDYVGSPGMKQDPTTDNTRAKGFFEDQGAWRETLTLEAGEGLSLAIFATFLAVEIDAGTDTAEFLVLAPKRSPEQEGGMYVGLMKSHNTDSLCQLLADDASASGQIGKEIAALVEWLRMPLAEQPSVSESWFGRLFKNKEQG</sequence>
<protein>
    <submittedName>
        <fullName evidence="1">Uncharacterized protein</fullName>
    </submittedName>
</protein>
<accession>A0A6S6UIW0</accession>
<organism evidence="1">
    <name type="scientific">uncultured Thiotrichaceae bacterium</name>
    <dbReference type="NCBI Taxonomy" id="298394"/>
    <lineage>
        <taxon>Bacteria</taxon>
        <taxon>Pseudomonadati</taxon>
        <taxon>Pseudomonadota</taxon>
        <taxon>Gammaproteobacteria</taxon>
        <taxon>Thiotrichales</taxon>
        <taxon>Thiotrichaceae</taxon>
        <taxon>environmental samples</taxon>
    </lineage>
</organism>